<proteinExistence type="predicted"/>
<name>A0ACB7SGQ2_HYAAI</name>
<reference evidence="1" key="1">
    <citation type="submission" date="2020-05" db="EMBL/GenBank/DDBJ databases">
        <title>Large-scale comparative analyses of tick genomes elucidate their genetic diversity and vector capacities.</title>
        <authorList>
            <person name="Jia N."/>
            <person name="Wang J."/>
            <person name="Shi W."/>
            <person name="Du L."/>
            <person name="Sun Y."/>
            <person name="Zhan W."/>
            <person name="Jiang J."/>
            <person name="Wang Q."/>
            <person name="Zhang B."/>
            <person name="Ji P."/>
            <person name="Sakyi L.B."/>
            <person name="Cui X."/>
            <person name="Yuan T."/>
            <person name="Jiang B."/>
            <person name="Yang W."/>
            <person name="Lam T.T.-Y."/>
            <person name="Chang Q."/>
            <person name="Ding S."/>
            <person name="Wang X."/>
            <person name="Zhu J."/>
            <person name="Ruan X."/>
            <person name="Zhao L."/>
            <person name="Wei J."/>
            <person name="Que T."/>
            <person name="Du C."/>
            <person name="Cheng J."/>
            <person name="Dai P."/>
            <person name="Han X."/>
            <person name="Huang E."/>
            <person name="Gao Y."/>
            <person name="Liu J."/>
            <person name="Shao H."/>
            <person name="Ye R."/>
            <person name="Li L."/>
            <person name="Wei W."/>
            <person name="Wang X."/>
            <person name="Wang C."/>
            <person name="Yang T."/>
            <person name="Huo Q."/>
            <person name="Li W."/>
            <person name="Guo W."/>
            <person name="Chen H."/>
            <person name="Zhou L."/>
            <person name="Ni X."/>
            <person name="Tian J."/>
            <person name="Zhou Y."/>
            <person name="Sheng Y."/>
            <person name="Liu T."/>
            <person name="Pan Y."/>
            <person name="Xia L."/>
            <person name="Li J."/>
            <person name="Zhao F."/>
            <person name="Cao W."/>
        </authorList>
    </citation>
    <scope>NUCLEOTIDE SEQUENCE</scope>
    <source>
        <strain evidence="1">Hyas-2018</strain>
    </source>
</reference>
<evidence type="ECO:0000313" key="1">
    <source>
        <dbReference type="EMBL" id="KAH6933126.1"/>
    </source>
</evidence>
<dbReference type="Proteomes" id="UP000821845">
    <property type="component" value="Chromosome 4"/>
</dbReference>
<accession>A0ACB7SGQ2</accession>
<protein>
    <submittedName>
        <fullName evidence="1">Uncharacterized protein</fullName>
    </submittedName>
</protein>
<gene>
    <name evidence="1" type="ORF">HPB50_012446</name>
</gene>
<comment type="caution">
    <text evidence="1">The sequence shown here is derived from an EMBL/GenBank/DDBJ whole genome shotgun (WGS) entry which is preliminary data.</text>
</comment>
<keyword evidence="2" id="KW-1185">Reference proteome</keyword>
<dbReference type="EMBL" id="CM023484">
    <property type="protein sequence ID" value="KAH6933126.1"/>
    <property type="molecule type" value="Genomic_DNA"/>
</dbReference>
<organism evidence="1 2">
    <name type="scientific">Hyalomma asiaticum</name>
    <name type="common">Tick</name>
    <dbReference type="NCBI Taxonomy" id="266040"/>
    <lineage>
        <taxon>Eukaryota</taxon>
        <taxon>Metazoa</taxon>
        <taxon>Ecdysozoa</taxon>
        <taxon>Arthropoda</taxon>
        <taxon>Chelicerata</taxon>
        <taxon>Arachnida</taxon>
        <taxon>Acari</taxon>
        <taxon>Parasitiformes</taxon>
        <taxon>Ixodida</taxon>
        <taxon>Ixodoidea</taxon>
        <taxon>Ixodidae</taxon>
        <taxon>Hyalomminae</taxon>
        <taxon>Hyalomma</taxon>
    </lineage>
</organism>
<evidence type="ECO:0000313" key="2">
    <source>
        <dbReference type="Proteomes" id="UP000821845"/>
    </source>
</evidence>
<sequence>MAWPGAAVFGSVFLSCVATIIGLSAADGPCEISGGYDYKRLFTTSWHVDVRGSSPCVSTGVSSCSWTLKFCGEGQEVPCGKDRACELVNATVLKPMGKFTHLQANGQNSFVVKYQEPGSNQLKCSDPSKTLKTNVIFTCDPNKHIPIGPGSLITKLPYDNIDDRDPCERNVTVPYDGACGSAPATSSGGLSTGSVLLILFFVALLIYIVGGILVNRNNGAQGVEMIPHLQFWKELPSLTVFPKMLSLTPLLSGVTFAFALGLEFTAADEKCLIDGGYNYESLFKSVWRAEIKGHCLRTTNTDCSWYLQFCNNVPVNPCGIGHACEVNTSGLDPLSIGTFQKLIPQDRSSFIVRFEERNEGILPNVTKCKDKDKNITVNMIFKCDAEKNIVVGPGAELTKLDYTPVIVSTDCERNITIPFSGACTPEAPAEGLSAGSVLLILFFIALLVYLVGGILINHNNGARGWEMVPHHQFWSELPGLCVVCFSLVEESVCIVCLPQSVRDSALI</sequence>